<comment type="caution">
    <text evidence="2">The sequence shown here is derived from an EMBL/GenBank/DDBJ whole genome shotgun (WGS) entry which is preliminary data.</text>
</comment>
<name>A0A5N5RGB3_9BIFI</name>
<dbReference type="AlphaFoldDB" id="A0A5N5RGB3"/>
<dbReference type="RefSeq" id="WP_151917215.1">
    <property type="nucleotide sequence ID" value="NZ_RQSP01000029.1"/>
</dbReference>
<keyword evidence="1" id="KW-0732">Signal</keyword>
<proteinExistence type="predicted"/>
<protein>
    <recommendedName>
        <fullName evidence="4">WxL domain-containing protein</fullName>
    </recommendedName>
</protein>
<gene>
    <name evidence="2" type="ORF">EHS19_07875</name>
</gene>
<reference evidence="2 3" key="1">
    <citation type="journal article" date="2019" name="Int. J. Syst. Evol. Microbiol.">
        <title>Bifidobacterium jacchi sp. nov., isolated from the faeces of a baby common marmoset (Callithrix jacchus).</title>
        <authorList>
            <person name="Modesto M."/>
            <person name="Watanabe K."/>
            <person name="Arita M."/>
            <person name="Satti M."/>
            <person name="Oki K."/>
            <person name="Sciavilla P."/>
            <person name="Patavino C."/>
            <person name="Camma C."/>
            <person name="Michelini S."/>
            <person name="Sgorbati B."/>
            <person name="Mattarelli P."/>
        </authorList>
    </citation>
    <scope>NUCLEOTIDE SEQUENCE [LARGE SCALE GENOMIC DNA]</scope>
    <source>
        <strain evidence="2 3">MRM 9.3</strain>
    </source>
</reference>
<evidence type="ECO:0000256" key="1">
    <source>
        <dbReference type="SAM" id="SignalP"/>
    </source>
</evidence>
<evidence type="ECO:0000313" key="3">
    <source>
        <dbReference type="Proteomes" id="UP000326336"/>
    </source>
</evidence>
<sequence length="170" mass="17601">MSKHMTLAGALIVAGLLLAPATAVAADSNEQAGETQLNATVESTYTLTIPRDTQIAFETETTPLDALKVTGNVNDEVVTVTAETSGVLDATNRDDKAAIAYTLNAGEPTVASPEDGLVWSEDELRAGFLNDGDAKTVPLTVAIDAADWAVAKAGTYAGTITFTAEITDVK</sequence>
<dbReference type="Proteomes" id="UP000326336">
    <property type="component" value="Unassembled WGS sequence"/>
</dbReference>
<feature type="signal peptide" evidence="1">
    <location>
        <begin position="1"/>
        <end position="25"/>
    </location>
</feature>
<feature type="chain" id="PRO_5024794743" description="WxL domain-containing protein" evidence="1">
    <location>
        <begin position="26"/>
        <end position="170"/>
    </location>
</feature>
<keyword evidence="3" id="KW-1185">Reference proteome</keyword>
<dbReference type="EMBL" id="RQSP01000029">
    <property type="protein sequence ID" value="KAB5606249.1"/>
    <property type="molecule type" value="Genomic_DNA"/>
</dbReference>
<organism evidence="2 3">
    <name type="scientific">Bifidobacterium jacchi</name>
    <dbReference type="NCBI Taxonomy" id="2490545"/>
    <lineage>
        <taxon>Bacteria</taxon>
        <taxon>Bacillati</taxon>
        <taxon>Actinomycetota</taxon>
        <taxon>Actinomycetes</taxon>
        <taxon>Bifidobacteriales</taxon>
        <taxon>Bifidobacteriaceae</taxon>
        <taxon>Bifidobacterium</taxon>
    </lineage>
</organism>
<evidence type="ECO:0008006" key="4">
    <source>
        <dbReference type="Google" id="ProtNLM"/>
    </source>
</evidence>
<accession>A0A5N5RGB3</accession>
<evidence type="ECO:0000313" key="2">
    <source>
        <dbReference type="EMBL" id="KAB5606249.1"/>
    </source>
</evidence>